<feature type="compositionally biased region" description="Pro residues" evidence="1">
    <location>
        <begin position="7"/>
        <end position="24"/>
    </location>
</feature>
<comment type="caution">
    <text evidence="3">The sequence shown here is derived from an EMBL/GenBank/DDBJ whole genome shotgun (WGS) entry which is preliminary data.</text>
</comment>
<feature type="region of interest" description="Disordered" evidence="1">
    <location>
        <begin position="1"/>
        <end position="43"/>
    </location>
</feature>
<reference evidence="3 4" key="1">
    <citation type="submission" date="2021-08" db="EMBL/GenBank/DDBJ databases">
        <title>Draft Genome Sequence of Phanerochaete sordida strain YK-624.</title>
        <authorList>
            <person name="Mori T."/>
            <person name="Dohra H."/>
            <person name="Suzuki T."/>
            <person name="Kawagishi H."/>
            <person name="Hirai H."/>
        </authorList>
    </citation>
    <scope>NUCLEOTIDE SEQUENCE [LARGE SCALE GENOMIC DNA]</scope>
    <source>
        <strain evidence="3 4">YK-624</strain>
    </source>
</reference>
<evidence type="ECO:0000256" key="1">
    <source>
        <dbReference type="SAM" id="MobiDB-lite"/>
    </source>
</evidence>
<keyword evidence="4" id="KW-1185">Reference proteome</keyword>
<proteinExistence type="predicted"/>
<accession>A0A9P3LAD8</accession>
<evidence type="ECO:0000313" key="3">
    <source>
        <dbReference type="EMBL" id="GJE88075.1"/>
    </source>
</evidence>
<feature type="region of interest" description="Disordered" evidence="1">
    <location>
        <begin position="477"/>
        <end position="537"/>
    </location>
</feature>
<feature type="domain" description="DUF6699" evidence="2">
    <location>
        <begin position="308"/>
        <end position="443"/>
    </location>
</feature>
<dbReference type="InterPro" id="IPR046522">
    <property type="entry name" value="DUF6699"/>
</dbReference>
<dbReference type="Proteomes" id="UP000703269">
    <property type="component" value="Unassembled WGS sequence"/>
</dbReference>
<sequence length="537" mass="57050">MHFTPVIPEPPTPEGRSPVQPPVVPTFSPNSVPKTPDWMRSQQAAGPNYAAAYPTSTPFVNAQQMPFLNVPGAMPGMPPGSYFMPSVALPGGGMPPGMGGGMGGGMPPGMGGMPPGMSPSMPNIRPDGFSTDWSGYPVFANASPHTAAGSAHGTPWATPGAMPGATPAMHPMQGFGAPPQMAFQQFATAGWGAPPAAYATPFAPAGAFPGAGWPPGATPFQAAGVHPGFAQAAPAGAGVPAAATGGPQATHRPSRGSADGLDKFDKWSEEPCYGPVLDAFLVKVVKATLELNPLLAPPPEDPDERSYLKWNMLFPTGQCQRSSDPGHRSWAEGRHQPATWPRVKSLRILCRCVPWELQVKASDEEAGVTCGDVIESIHEYMYGRVSSQQLENAPAAHRRLVGQAYWHNRSTAHGVPGGRMFNTLLRCDWLGLQTMFGGIVDASDELLQELACGAALPAVFELKCLQRYPMTEAEIREHRAREEQAREDEERAARRARSRGTSRTTSRVPSRAPSRNSRTSSSRSEQVTSTSDSDEDS</sequence>
<dbReference type="OrthoDB" id="21474at2759"/>
<name>A0A9P3LAD8_9APHY</name>
<gene>
    <name evidence="3" type="ORF">PsYK624_041580</name>
</gene>
<dbReference type="EMBL" id="BPQB01000008">
    <property type="protein sequence ID" value="GJE88075.1"/>
    <property type="molecule type" value="Genomic_DNA"/>
</dbReference>
<organism evidence="3 4">
    <name type="scientific">Phanerochaete sordida</name>
    <dbReference type="NCBI Taxonomy" id="48140"/>
    <lineage>
        <taxon>Eukaryota</taxon>
        <taxon>Fungi</taxon>
        <taxon>Dikarya</taxon>
        <taxon>Basidiomycota</taxon>
        <taxon>Agaricomycotina</taxon>
        <taxon>Agaricomycetes</taxon>
        <taxon>Polyporales</taxon>
        <taxon>Phanerochaetaceae</taxon>
        <taxon>Phanerochaete</taxon>
    </lineage>
</organism>
<dbReference type="Pfam" id="PF20415">
    <property type="entry name" value="DUF6699"/>
    <property type="match status" value="1"/>
</dbReference>
<feature type="compositionally biased region" description="Low complexity" evidence="1">
    <location>
        <begin position="236"/>
        <end position="250"/>
    </location>
</feature>
<feature type="compositionally biased region" description="Low complexity" evidence="1">
    <location>
        <begin position="501"/>
        <end position="531"/>
    </location>
</feature>
<evidence type="ECO:0000313" key="4">
    <source>
        <dbReference type="Proteomes" id="UP000703269"/>
    </source>
</evidence>
<feature type="compositionally biased region" description="Basic and acidic residues" evidence="1">
    <location>
        <begin position="477"/>
        <end position="493"/>
    </location>
</feature>
<protein>
    <recommendedName>
        <fullName evidence="2">DUF6699 domain-containing protein</fullName>
    </recommendedName>
</protein>
<evidence type="ECO:0000259" key="2">
    <source>
        <dbReference type="Pfam" id="PF20415"/>
    </source>
</evidence>
<feature type="region of interest" description="Disordered" evidence="1">
    <location>
        <begin position="236"/>
        <end position="258"/>
    </location>
</feature>
<dbReference type="AlphaFoldDB" id="A0A9P3LAD8"/>